<organism evidence="1 2">
    <name type="scientific">Taibaiella soli</name>
    <dbReference type="NCBI Taxonomy" id="1649169"/>
    <lineage>
        <taxon>Bacteria</taxon>
        <taxon>Pseudomonadati</taxon>
        <taxon>Bacteroidota</taxon>
        <taxon>Chitinophagia</taxon>
        <taxon>Chitinophagales</taxon>
        <taxon>Chitinophagaceae</taxon>
        <taxon>Taibaiella</taxon>
    </lineage>
</organism>
<reference evidence="1 2" key="1">
    <citation type="submission" date="2018-06" db="EMBL/GenBank/DDBJ databases">
        <title>Mucibacter soli gen. nov., sp. nov., a new member of the family Chitinophagaceae producing mucin.</title>
        <authorList>
            <person name="Kim M.-K."/>
            <person name="Park S."/>
            <person name="Kim T.-S."/>
            <person name="Joung Y."/>
            <person name="Han J.-H."/>
            <person name="Kim S.B."/>
        </authorList>
    </citation>
    <scope>NUCLEOTIDE SEQUENCE [LARGE SCALE GENOMIC DNA]</scope>
    <source>
        <strain evidence="1 2">R1-15</strain>
    </source>
</reference>
<dbReference type="AlphaFoldDB" id="A0A2W2AU74"/>
<gene>
    <name evidence="1" type="ORF">DN068_18390</name>
</gene>
<evidence type="ECO:0000313" key="1">
    <source>
        <dbReference type="EMBL" id="PZF71268.1"/>
    </source>
</evidence>
<dbReference type="Proteomes" id="UP000248745">
    <property type="component" value="Unassembled WGS sequence"/>
</dbReference>
<accession>A0A2W2AU74</accession>
<proteinExistence type="predicted"/>
<keyword evidence="2" id="KW-1185">Reference proteome</keyword>
<protein>
    <submittedName>
        <fullName evidence="1">Uncharacterized protein</fullName>
    </submittedName>
</protein>
<dbReference type="EMBL" id="QKTW01000025">
    <property type="protein sequence ID" value="PZF71268.1"/>
    <property type="molecule type" value="Genomic_DNA"/>
</dbReference>
<evidence type="ECO:0000313" key="2">
    <source>
        <dbReference type="Proteomes" id="UP000248745"/>
    </source>
</evidence>
<dbReference type="RefSeq" id="WP_111000413.1">
    <property type="nucleotide sequence ID" value="NZ_QKTW01000025.1"/>
</dbReference>
<comment type="caution">
    <text evidence="1">The sequence shown here is derived from an EMBL/GenBank/DDBJ whole genome shotgun (WGS) entry which is preliminary data.</text>
</comment>
<name>A0A2W2AU74_9BACT</name>
<dbReference type="OrthoDB" id="654065at2"/>
<sequence>MALQIKIHQPFTEQYTLLIDADTKAVNAQLTSRSLIRWDVNFINVAADQIEMRLLLTDHILLQANNPLIKEVAALTKAMGRMYSELHLFIDHNGIIKEVLNMDIILSKWEQAKKEMSKVADANPDIKKVILLNDSIFYNADNLKAGIQKSEFFLVYFNKLYNQVFPCVSPKYIKPNPFTTANLQWETFVRQEQVQNGVLVLEVQSTPDIPTDFNKLAYSQFADKIDIQKLKPVIIERGRYIIDHKTGRLIEAILGTQETADKEQLYTRLTYTLMSEAIYRQELSQNEISDAWVINQEPIAPAFSKSMTHAEYSIWLYERDVARRKLKEAEKKNKPKKWWQ</sequence>